<evidence type="ECO:0000256" key="27">
    <source>
        <dbReference type="ARBA" id="ARBA00039019"/>
    </source>
</evidence>
<dbReference type="RefSeq" id="XP_031422820.1">
    <property type="nucleotide sequence ID" value="XM_031566960.2"/>
</dbReference>
<evidence type="ECO:0000256" key="40">
    <source>
        <dbReference type="ARBA" id="ARBA00048365"/>
    </source>
</evidence>
<comment type="cofactor">
    <cofactor evidence="42">
        <name>Ca(2+)</name>
        <dbReference type="ChEBI" id="CHEBI:29108"/>
    </cofactor>
    <text evidence="42">Binds 1 Ca(2+) ion per subunit.</text>
</comment>
<evidence type="ECO:0000256" key="13">
    <source>
        <dbReference type="ARBA" id="ARBA00022670"/>
    </source>
</evidence>
<evidence type="ECO:0000256" key="34">
    <source>
        <dbReference type="ARBA" id="ARBA00042912"/>
    </source>
</evidence>
<dbReference type="GO" id="GO:0006508">
    <property type="term" value="P:proteolysis"/>
    <property type="evidence" value="ECO:0007669"/>
    <property type="project" value="UniProtKB-KW"/>
</dbReference>
<dbReference type="GO" id="GO:0005634">
    <property type="term" value="C:nucleus"/>
    <property type="evidence" value="ECO:0007669"/>
    <property type="project" value="UniProtKB-SubCell"/>
</dbReference>
<evidence type="ECO:0000256" key="35">
    <source>
        <dbReference type="ARBA" id="ARBA00043104"/>
    </source>
</evidence>
<dbReference type="PANTHER" id="PTHR11590">
    <property type="entry name" value="PROTEIN-GLUTAMINE GAMMA-GLUTAMYLTRANSFERASE"/>
    <property type="match status" value="1"/>
</dbReference>
<dbReference type="FunFam" id="2.60.40.10:FF:000090">
    <property type="entry name" value="Protein-glutamine gamma-glutamyltransferase 2"/>
    <property type="match status" value="1"/>
</dbReference>
<feature type="active site" evidence="41">
    <location>
        <position position="373"/>
    </location>
</feature>
<dbReference type="PIRSF" id="PIRSF000459">
    <property type="entry name" value="TGM_EBP42"/>
    <property type="match status" value="1"/>
</dbReference>
<keyword evidence="13" id="KW-0645">Protease</keyword>
<name>A0A6P8FGY2_CLUHA</name>
<proteinExistence type="inferred from homology"/>
<evidence type="ECO:0000313" key="45">
    <source>
        <dbReference type="RefSeq" id="XP_031422820.1"/>
    </source>
</evidence>
<evidence type="ECO:0000256" key="20">
    <source>
        <dbReference type="ARBA" id="ARBA00023134"/>
    </source>
</evidence>
<evidence type="ECO:0000256" key="17">
    <source>
        <dbReference type="ARBA" id="ARBA00022801"/>
    </source>
</evidence>
<evidence type="ECO:0000256" key="30">
    <source>
        <dbReference type="ARBA" id="ARBA00041677"/>
    </source>
</evidence>
<evidence type="ECO:0000256" key="33">
    <source>
        <dbReference type="ARBA" id="ARBA00042239"/>
    </source>
</evidence>
<keyword evidence="12" id="KW-0272">Extracellular matrix</keyword>
<dbReference type="SMART" id="SM00460">
    <property type="entry name" value="TGc"/>
    <property type="match status" value="1"/>
</dbReference>
<evidence type="ECO:0000256" key="7">
    <source>
        <dbReference type="ARBA" id="ARBA00005968"/>
    </source>
</evidence>
<dbReference type="GO" id="GO:0005886">
    <property type="term" value="C:plasma membrane"/>
    <property type="evidence" value="ECO:0007669"/>
    <property type="project" value="UniProtKB-SubCell"/>
</dbReference>
<comment type="catalytic activity">
    <reaction evidence="39">
        <text>L-glutaminyl-[protein] + (R)-noradrenaline = 5-(R)-noradrenalinyl-L-glutamyl-[protein] + NH4(+)</text>
        <dbReference type="Rhea" id="RHEA:66560"/>
        <dbReference type="Rhea" id="RHEA-COMP:10207"/>
        <dbReference type="Rhea" id="RHEA-COMP:17054"/>
        <dbReference type="ChEBI" id="CHEBI:28938"/>
        <dbReference type="ChEBI" id="CHEBI:30011"/>
        <dbReference type="ChEBI" id="CHEBI:72587"/>
        <dbReference type="ChEBI" id="CHEBI:167178"/>
    </reaction>
    <physiologicalReaction direction="left-to-right" evidence="39">
        <dbReference type="Rhea" id="RHEA:66561"/>
    </physiologicalReaction>
</comment>
<feature type="domain" description="Transglutaminase-like" evidence="43">
    <location>
        <begin position="309"/>
        <end position="399"/>
    </location>
</feature>
<evidence type="ECO:0000256" key="11">
    <source>
        <dbReference type="ARBA" id="ARBA00022525"/>
    </source>
</evidence>
<dbReference type="OrthoDB" id="437511at2759"/>
<keyword evidence="44" id="KW-1185">Reference proteome</keyword>
<keyword evidence="14" id="KW-0808">Transferase</keyword>
<comment type="subcellular location">
    <subcellularLocation>
        <location evidence="3">Cell membrane</location>
    </subcellularLocation>
    <subcellularLocation>
        <location evidence="4">Chromosome</location>
    </subcellularLocation>
    <subcellularLocation>
        <location evidence="6">Cytoplasm</location>
        <location evidence="6">Cytosol</location>
    </subcellularLocation>
    <subcellularLocation>
        <location evidence="2">Mitochondrion</location>
    </subcellularLocation>
    <subcellularLocation>
        <location evidence="1">Nucleus</location>
    </subcellularLocation>
    <subcellularLocation>
        <location evidence="5">Secreted</location>
        <location evidence="5">Extracellular space</location>
        <location evidence="5">Extracellular matrix</location>
    </subcellularLocation>
</comment>
<keyword evidence="22" id="KW-0539">Nucleus</keyword>
<dbReference type="InterPro" id="IPR001102">
    <property type="entry name" value="Transglutaminase_N"/>
</dbReference>
<evidence type="ECO:0000256" key="39">
    <source>
        <dbReference type="ARBA" id="ARBA00048230"/>
    </source>
</evidence>
<dbReference type="PANTHER" id="PTHR11590:SF6">
    <property type="entry name" value="PROTEIN-GLUTAMINE GAMMA-GLUTAMYLTRANSFERASE 2"/>
    <property type="match status" value="1"/>
</dbReference>
<evidence type="ECO:0000256" key="4">
    <source>
        <dbReference type="ARBA" id="ARBA00004286"/>
    </source>
</evidence>
<evidence type="ECO:0000256" key="24">
    <source>
        <dbReference type="ARBA" id="ARBA00024222"/>
    </source>
</evidence>
<dbReference type="GO" id="GO:0005739">
    <property type="term" value="C:mitochondrion"/>
    <property type="evidence" value="ECO:0007669"/>
    <property type="project" value="UniProtKB-SubCell"/>
</dbReference>
<feature type="binding site" evidence="42">
    <location>
        <position position="438"/>
    </location>
    <ligand>
        <name>Ca(2+)</name>
        <dbReference type="ChEBI" id="CHEBI:29108"/>
    </ligand>
</feature>
<keyword evidence="23" id="KW-0012">Acyltransferase</keyword>
<dbReference type="InterPro" id="IPR036985">
    <property type="entry name" value="Transglutaminase-like_sf"/>
</dbReference>
<evidence type="ECO:0000256" key="15">
    <source>
        <dbReference type="ARBA" id="ARBA00022723"/>
    </source>
</evidence>
<evidence type="ECO:0000256" key="23">
    <source>
        <dbReference type="ARBA" id="ARBA00023315"/>
    </source>
</evidence>
<dbReference type="GO" id="GO:0003810">
    <property type="term" value="F:protein-glutamine gamma-glutamyltransferase activity"/>
    <property type="evidence" value="ECO:0007669"/>
    <property type="project" value="UniProtKB-EC"/>
</dbReference>
<evidence type="ECO:0000256" key="14">
    <source>
        <dbReference type="ARBA" id="ARBA00022679"/>
    </source>
</evidence>
<keyword evidence="19" id="KW-0496">Mitochondrion</keyword>
<dbReference type="FunFam" id="3.90.260.10:FF:000001">
    <property type="entry name" value="Protein-glutamine gamma-glutamyltransferase 2"/>
    <property type="match status" value="1"/>
</dbReference>
<comment type="catalytic activity">
    <reaction evidence="25">
        <text>L-glutaminyl-[protein] + serotonin = 5-serotonyl-L-glutamyl-[protein] + NH4(+)</text>
        <dbReference type="Rhea" id="RHEA:66552"/>
        <dbReference type="Rhea" id="RHEA-COMP:10207"/>
        <dbReference type="Rhea" id="RHEA-COMP:17052"/>
        <dbReference type="ChEBI" id="CHEBI:28938"/>
        <dbReference type="ChEBI" id="CHEBI:30011"/>
        <dbReference type="ChEBI" id="CHEBI:167174"/>
        <dbReference type="ChEBI" id="CHEBI:350546"/>
    </reaction>
    <physiologicalReaction direction="left-to-right" evidence="25">
        <dbReference type="Rhea" id="RHEA:66553"/>
    </physiologicalReaction>
</comment>
<dbReference type="Pfam" id="PF01841">
    <property type="entry name" value="Transglut_core"/>
    <property type="match status" value="1"/>
</dbReference>
<evidence type="ECO:0000256" key="6">
    <source>
        <dbReference type="ARBA" id="ARBA00004514"/>
    </source>
</evidence>
<dbReference type="GO" id="GO:0005829">
    <property type="term" value="C:cytosol"/>
    <property type="evidence" value="ECO:0007669"/>
    <property type="project" value="UniProtKB-SubCell"/>
</dbReference>
<sequence>MRHLLNRSATWAKLVQLGRLGSNHCRGEARTQPLWWGSPLRISPKLLSTLDIDRCDLEFKANNTEHHTEQNGVDRLIIRRGRPFTVSLHLHQSFQPQPDMALTLTVRTGPLPSRESGTMATVNVGDAIDKSRWSGTVSAQTGQTLSLTVCSPADAPIGKYTLLMGQTKAVSLCEFVLLFNPWCRRDAVFMENEDERNEYVLSQDGVIFRGTPPRFKELPWTFGQFEPGVLDICLRILDENPKFIHDADQDCSARRNPVYVTRVLSAMINSSDDRGVLMGNWSGDYTGGVKPTFWTGSGDILRQWNENECNPVRFGQCWVFAAVVCAVSRALGIPCRVVTNYGSAHDTDSNLVIEYMFDENDEDIGDDSIWNFHVWIDSWMARPDLNEGFNGWQASDPTPQERSGGIYCCGPVPVSAIKDGELTVKYDAPFVYAEVNADVVTMVRLKDGRTVKLDGNTTEVGHHISTKAVGKDERHDITNLYKYPEGSEEERMVFEKAKHHNKLLKSGEEPGVHIKIKIAKSTMIGTDFDVIAVVRNNSPTPKTFLLMFYARVLHYNGRTGDSCGFTDVSALKIEPSQETSTPLKLEYSLYGPTITDERLIKLKVLLIESESRQFHKETKTIVLDSPKIFINIVGVPKVNQKLTADITLLNPLPVPMHECVFSIQGIHLTGGQNIVHKIGTVMPEKYATAKVEFVPSSPGRNKLVVAFNSDKLSNISGYETIVIKD</sequence>
<keyword evidence="11" id="KW-0964">Secreted</keyword>
<dbReference type="EC" id="2.3.2.13" evidence="24"/>
<keyword evidence="8" id="KW-0158">Chromosome</keyword>
<evidence type="ECO:0000256" key="19">
    <source>
        <dbReference type="ARBA" id="ARBA00023128"/>
    </source>
</evidence>
<keyword evidence="15 42" id="KW-0479">Metal-binding</keyword>
<dbReference type="InterPro" id="IPR002931">
    <property type="entry name" value="Transglutaminase-like"/>
</dbReference>
<comment type="catalytic activity">
    <reaction evidence="40">
        <text>L-glutaminyl-[protein] + dopamine = 5-dopaminyl-L-glutamyl-[protein] + NH4(+)</text>
        <dbReference type="Rhea" id="RHEA:66556"/>
        <dbReference type="Rhea" id="RHEA-COMP:10207"/>
        <dbReference type="Rhea" id="RHEA-COMP:17053"/>
        <dbReference type="ChEBI" id="CHEBI:28938"/>
        <dbReference type="ChEBI" id="CHEBI:30011"/>
        <dbReference type="ChEBI" id="CHEBI:59905"/>
        <dbReference type="ChEBI" id="CHEBI:167175"/>
    </reaction>
    <physiologicalReaction direction="left-to-right" evidence="40">
        <dbReference type="Rhea" id="RHEA:66557"/>
    </physiologicalReaction>
</comment>
<dbReference type="InterPro" id="IPR050779">
    <property type="entry name" value="Transglutaminase"/>
</dbReference>
<evidence type="ECO:0000256" key="8">
    <source>
        <dbReference type="ARBA" id="ARBA00022454"/>
    </source>
</evidence>
<feature type="binding site" evidence="42">
    <location>
        <position position="490"/>
    </location>
    <ligand>
        <name>Ca(2+)</name>
        <dbReference type="ChEBI" id="CHEBI:29108"/>
    </ligand>
</feature>
<feature type="active site" evidence="41">
    <location>
        <position position="396"/>
    </location>
</feature>
<evidence type="ECO:0000256" key="26">
    <source>
        <dbReference type="ARBA" id="ARBA00036876"/>
    </source>
</evidence>
<dbReference type="GO" id="GO:0050568">
    <property type="term" value="F:protein-glutamine glutaminase activity"/>
    <property type="evidence" value="ECO:0007669"/>
    <property type="project" value="UniProtKB-EC"/>
</dbReference>
<dbReference type="GO" id="GO:0007399">
    <property type="term" value="P:nervous system development"/>
    <property type="evidence" value="ECO:0007669"/>
    <property type="project" value="UniProtKB-ARBA"/>
</dbReference>
<organism evidence="44 45">
    <name type="scientific">Clupea harengus</name>
    <name type="common">Atlantic herring</name>
    <dbReference type="NCBI Taxonomy" id="7950"/>
    <lineage>
        <taxon>Eukaryota</taxon>
        <taxon>Metazoa</taxon>
        <taxon>Chordata</taxon>
        <taxon>Craniata</taxon>
        <taxon>Vertebrata</taxon>
        <taxon>Euteleostomi</taxon>
        <taxon>Actinopterygii</taxon>
        <taxon>Neopterygii</taxon>
        <taxon>Teleostei</taxon>
        <taxon>Clupei</taxon>
        <taxon>Clupeiformes</taxon>
        <taxon>Clupeoidei</taxon>
        <taxon>Clupeidae</taxon>
        <taxon>Clupea</taxon>
    </lineage>
</organism>
<evidence type="ECO:0000256" key="37">
    <source>
        <dbReference type="ARBA" id="ARBA00047868"/>
    </source>
</evidence>
<dbReference type="GO" id="GO:0046872">
    <property type="term" value="F:metal ion binding"/>
    <property type="evidence" value="ECO:0007669"/>
    <property type="project" value="UniProtKB-KW"/>
</dbReference>
<gene>
    <name evidence="45" type="primary">LOC105900180</name>
</gene>
<dbReference type="InterPro" id="IPR008958">
    <property type="entry name" value="Transglutaminase_C"/>
</dbReference>
<feature type="binding site" evidence="42">
    <location>
        <position position="436"/>
    </location>
    <ligand>
        <name>Ca(2+)</name>
        <dbReference type="ChEBI" id="CHEBI:29108"/>
    </ligand>
</feature>
<evidence type="ECO:0000256" key="42">
    <source>
        <dbReference type="PIRSR" id="PIRSR000459-2"/>
    </source>
</evidence>
<evidence type="ECO:0000256" key="38">
    <source>
        <dbReference type="ARBA" id="ARBA00047876"/>
    </source>
</evidence>
<evidence type="ECO:0000256" key="2">
    <source>
        <dbReference type="ARBA" id="ARBA00004173"/>
    </source>
</evidence>
<feature type="active site" evidence="41">
    <location>
        <position position="317"/>
    </location>
</feature>
<dbReference type="KEGG" id="char:105900180"/>
<accession>A0A6P8FGY2</accession>
<dbReference type="Pfam" id="PF00927">
    <property type="entry name" value="Transglut_C"/>
    <property type="match status" value="2"/>
</dbReference>
<evidence type="ECO:0000259" key="43">
    <source>
        <dbReference type="SMART" id="SM00460"/>
    </source>
</evidence>
<dbReference type="Gene3D" id="2.60.40.10">
    <property type="entry name" value="Immunoglobulins"/>
    <property type="match status" value="3"/>
</dbReference>
<comment type="catalytic activity">
    <reaction evidence="37">
        <text>L-glutaminyl-[protein] + H2O = L-glutamyl-[protein] + NH4(+)</text>
        <dbReference type="Rhea" id="RHEA:16441"/>
        <dbReference type="Rhea" id="RHEA-COMP:10207"/>
        <dbReference type="Rhea" id="RHEA-COMP:10208"/>
        <dbReference type="ChEBI" id="CHEBI:15377"/>
        <dbReference type="ChEBI" id="CHEBI:28938"/>
        <dbReference type="ChEBI" id="CHEBI:29973"/>
        <dbReference type="ChEBI" id="CHEBI:30011"/>
        <dbReference type="EC" id="3.5.1.44"/>
    </reaction>
    <physiologicalReaction direction="left-to-right" evidence="37">
        <dbReference type="Rhea" id="RHEA:16442"/>
    </physiologicalReaction>
</comment>
<evidence type="ECO:0000313" key="44">
    <source>
        <dbReference type="Proteomes" id="UP000515152"/>
    </source>
</evidence>
<dbReference type="SUPFAM" id="SSF81296">
    <property type="entry name" value="E set domains"/>
    <property type="match status" value="1"/>
</dbReference>
<evidence type="ECO:0000256" key="21">
    <source>
        <dbReference type="ARBA" id="ARBA00023136"/>
    </source>
</evidence>
<dbReference type="InterPro" id="IPR013783">
    <property type="entry name" value="Ig-like_fold"/>
</dbReference>
<dbReference type="InterPro" id="IPR023608">
    <property type="entry name" value="Transglutaminase_animal"/>
</dbReference>
<keyword evidence="10" id="KW-0963">Cytoplasm</keyword>
<evidence type="ECO:0000256" key="16">
    <source>
        <dbReference type="ARBA" id="ARBA00022741"/>
    </source>
</evidence>
<evidence type="ECO:0000256" key="22">
    <source>
        <dbReference type="ARBA" id="ARBA00023242"/>
    </source>
</evidence>
<evidence type="ECO:0000256" key="3">
    <source>
        <dbReference type="ARBA" id="ARBA00004236"/>
    </source>
</evidence>
<evidence type="ECO:0000256" key="10">
    <source>
        <dbReference type="ARBA" id="ARBA00022490"/>
    </source>
</evidence>
<comment type="catalytic activity">
    <reaction evidence="38">
        <text>L-glutaminyl-[protein] + histamine = 5-histaminyl-L-glutamyl-[protein] + NH4(+)</text>
        <dbReference type="Rhea" id="RHEA:66564"/>
        <dbReference type="Rhea" id="RHEA-COMP:10207"/>
        <dbReference type="Rhea" id="RHEA-COMP:17056"/>
        <dbReference type="ChEBI" id="CHEBI:28938"/>
        <dbReference type="ChEBI" id="CHEBI:30011"/>
        <dbReference type="ChEBI" id="CHEBI:58432"/>
        <dbReference type="ChEBI" id="CHEBI:167179"/>
    </reaction>
    <physiologicalReaction direction="left-to-right" evidence="38">
        <dbReference type="Rhea" id="RHEA:66565"/>
    </physiologicalReaction>
</comment>
<evidence type="ECO:0000256" key="18">
    <source>
        <dbReference type="ARBA" id="ARBA00022837"/>
    </source>
</evidence>
<evidence type="ECO:0000256" key="9">
    <source>
        <dbReference type="ARBA" id="ARBA00022475"/>
    </source>
</evidence>
<dbReference type="GO" id="GO:0008233">
    <property type="term" value="F:peptidase activity"/>
    <property type="evidence" value="ECO:0007669"/>
    <property type="project" value="UniProtKB-KW"/>
</dbReference>
<dbReference type="InterPro" id="IPR036238">
    <property type="entry name" value="Transglutaminase_C_sf"/>
</dbReference>
<reference evidence="45" key="1">
    <citation type="submission" date="2025-08" db="UniProtKB">
        <authorList>
            <consortium name="RefSeq"/>
        </authorList>
    </citation>
    <scope>IDENTIFICATION</scope>
</reference>
<dbReference type="Pfam" id="PF00868">
    <property type="entry name" value="Transglut_N"/>
    <property type="match status" value="1"/>
</dbReference>
<dbReference type="SUPFAM" id="SSF54001">
    <property type="entry name" value="Cysteine proteinases"/>
    <property type="match status" value="1"/>
</dbReference>
<evidence type="ECO:0000256" key="36">
    <source>
        <dbReference type="ARBA" id="ARBA00043138"/>
    </source>
</evidence>
<evidence type="ECO:0000256" key="32">
    <source>
        <dbReference type="ARBA" id="ARBA00042105"/>
    </source>
</evidence>
<keyword evidence="9" id="KW-1003">Cell membrane</keyword>
<keyword evidence="21" id="KW-0472">Membrane</keyword>
<evidence type="ECO:0000256" key="1">
    <source>
        <dbReference type="ARBA" id="ARBA00004123"/>
    </source>
</evidence>
<dbReference type="InterPro" id="IPR014756">
    <property type="entry name" value="Ig_E-set"/>
</dbReference>
<keyword evidence="16" id="KW-0547">Nucleotide-binding</keyword>
<evidence type="ECO:0000256" key="28">
    <source>
        <dbReference type="ARBA" id="ARBA00040561"/>
    </source>
</evidence>
<evidence type="ECO:0000256" key="31">
    <source>
        <dbReference type="ARBA" id="ARBA00042099"/>
    </source>
</evidence>
<evidence type="ECO:0000256" key="29">
    <source>
        <dbReference type="ARBA" id="ARBA00041650"/>
    </source>
</evidence>
<comment type="similarity">
    <text evidence="7">Belongs to the transglutaminase superfamily. Transglutaminase family.</text>
</comment>
<dbReference type="SUPFAM" id="SSF49309">
    <property type="entry name" value="Transglutaminase, two C-terminal domains"/>
    <property type="match status" value="2"/>
</dbReference>
<keyword evidence="17" id="KW-0378">Hydrolase</keyword>
<comment type="catalytic activity">
    <reaction evidence="26">
        <text>L-glutaminyl-[protein] + L-lysyl-[protein] = [protein]-L-lysyl-N(6)-5-L-glutamyl-[protein] + NH4(+)</text>
        <dbReference type="Rhea" id="RHEA:54816"/>
        <dbReference type="Rhea" id="RHEA-COMP:9752"/>
        <dbReference type="Rhea" id="RHEA-COMP:10207"/>
        <dbReference type="Rhea" id="RHEA-COMP:14005"/>
        <dbReference type="ChEBI" id="CHEBI:28938"/>
        <dbReference type="ChEBI" id="CHEBI:29969"/>
        <dbReference type="ChEBI" id="CHEBI:30011"/>
        <dbReference type="ChEBI" id="CHEBI:138370"/>
        <dbReference type="EC" id="2.3.2.13"/>
    </reaction>
    <physiologicalReaction direction="left-to-right" evidence="26">
        <dbReference type="Rhea" id="RHEA:54817"/>
    </physiologicalReaction>
</comment>
<keyword evidence="18 42" id="KW-0106">Calcium</keyword>
<feature type="binding site" evidence="42">
    <location>
        <position position="485"/>
    </location>
    <ligand>
        <name>Ca(2+)</name>
        <dbReference type="ChEBI" id="CHEBI:29108"/>
    </ligand>
</feature>
<evidence type="ECO:0000256" key="12">
    <source>
        <dbReference type="ARBA" id="ARBA00022530"/>
    </source>
</evidence>
<dbReference type="GO" id="GO:0005694">
    <property type="term" value="C:chromosome"/>
    <property type="evidence" value="ECO:0007669"/>
    <property type="project" value="UniProtKB-SubCell"/>
</dbReference>
<dbReference type="GO" id="GO:0005525">
    <property type="term" value="F:GTP binding"/>
    <property type="evidence" value="ECO:0007669"/>
    <property type="project" value="UniProtKB-KW"/>
</dbReference>
<dbReference type="AlphaFoldDB" id="A0A6P8FGY2"/>
<evidence type="ECO:0000256" key="5">
    <source>
        <dbReference type="ARBA" id="ARBA00004498"/>
    </source>
</evidence>
<evidence type="ECO:0000256" key="41">
    <source>
        <dbReference type="PIRSR" id="PIRSR000459-1"/>
    </source>
</evidence>
<keyword evidence="20" id="KW-0342">GTP-binding</keyword>
<dbReference type="InterPro" id="IPR038765">
    <property type="entry name" value="Papain-like_cys_pep_sf"/>
</dbReference>
<dbReference type="Gene3D" id="3.90.260.10">
    <property type="entry name" value="Transglutaminase-like"/>
    <property type="match status" value="1"/>
</dbReference>
<dbReference type="GeneID" id="105900180"/>
<dbReference type="Proteomes" id="UP000515152">
    <property type="component" value="Chromosome 4"/>
</dbReference>
<protein>
    <recommendedName>
        <fullName evidence="28">Protein-glutamine gamma-glutamyltransferase 2</fullName>
        <ecNumber evidence="24">2.3.2.13</ecNumber>
        <ecNumber evidence="27">3.5.1.44</ecNumber>
    </recommendedName>
    <alternativeName>
        <fullName evidence="31">Isopeptidase TGM2</fullName>
    </alternativeName>
    <alternativeName>
        <fullName evidence="33">Protein-glutamine deamidase TGM2</fullName>
    </alternativeName>
    <alternativeName>
        <fullName evidence="32">Protein-glutamine dopaminyltransferase TGM2</fullName>
    </alternativeName>
    <alternativeName>
        <fullName evidence="35">Protein-glutamine histaminyltransferase TGM2</fullName>
    </alternativeName>
    <alternativeName>
        <fullName evidence="36">Protein-glutamine noradrenalinyltransferase TGM2</fullName>
    </alternativeName>
    <alternativeName>
        <fullName evidence="34">Protein-glutamine serotonyltransferase TGM2</fullName>
    </alternativeName>
    <alternativeName>
        <fullName evidence="30">Tissue transglutaminase</fullName>
    </alternativeName>
    <alternativeName>
        <fullName evidence="29">Transglutaminase-2</fullName>
    </alternativeName>
</protein>
<dbReference type="EC" id="3.5.1.44" evidence="27"/>
<evidence type="ECO:0000256" key="25">
    <source>
        <dbReference type="ARBA" id="ARBA00036377"/>
    </source>
</evidence>